<evidence type="ECO:0000256" key="8">
    <source>
        <dbReference type="SAM" id="MobiDB-lite"/>
    </source>
</evidence>
<dbReference type="SUPFAM" id="SSF56672">
    <property type="entry name" value="DNA/RNA polymerases"/>
    <property type="match status" value="1"/>
</dbReference>
<evidence type="ECO:0000256" key="2">
    <source>
        <dbReference type="ARBA" id="ARBA00022695"/>
    </source>
</evidence>
<dbReference type="InterPro" id="IPR036397">
    <property type="entry name" value="RNaseH_sf"/>
</dbReference>
<dbReference type="HOGENOM" id="CLU_000384_38_0_1"/>
<protein>
    <recommendedName>
        <fullName evidence="13">Reverse transcriptase</fullName>
    </recommendedName>
</protein>
<evidence type="ECO:0000259" key="10">
    <source>
        <dbReference type="PROSITE" id="PS50994"/>
    </source>
</evidence>
<dbReference type="CDD" id="cd01647">
    <property type="entry name" value="RT_LTR"/>
    <property type="match status" value="1"/>
</dbReference>
<dbReference type="Pfam" id="PF17917">
    <property type="entry name" value="RT_RNaseH"/>
    <property type="match status" value="1"/>
</dbReference>
<keyword evidence="2" id="KW-0548">Nucleotidyltransferase</keyword>
<dbReference type="FunFam" id="3.30.420.10:FF:000032">
    <property type="entry name" value="Retrovirus-related Pol polyprotein from transposon 297-like Protein"/>
    <property type="match status" value="1"/>
</dbReference>
<dbReference type="PANTHER" id="PTHR37984">
    <property type="entry name" value="PROTEIN CBG26694"/>
    <property type="match status" value="1"/>
</dbReference>
<dbReference type="Pfam" id="PF00078">
    <property type="entry name" value="RVT_1"/>
    <property type="match status" value="1"/>
</dbReference>
<dbReference type="InterPro" id="IPR043128">
    <property type="entry name" value="Rev_trsase/Diguanyl_cyclase"/>
</dbReference>
<feature type="region of interest" description="Disordered" evidence="8">
    <location>
        <begin position="500"/>
        <end position="522"/>
    </location>
</feature>
<feature type="domain" description="Reverse transcriptase" evidence="9">
    <location>
        <begin position="123"/>
        <end position="303"/>
    </location>
</feature>
<feature type="domain" description="Integrase catalytic" evidence="10">
    <location>
        <begin position="666"/>
        <end position="825"/>
    </location>
</feature>
<dbReference type="CDD" id="cd09274">
    <property type="entry name" value="RNase_HI_RT_Ty3"/>
    <property type="match status" value="1"/>
</dbReference>
<dbReference type="Pfam" id="PF00665">
    <property type="entry name" value="rve"/>
    <property type="match status" value="1"/>
</dbReference>
<dbReference type="InterPro" id="IPR050951">
    <property type="entry name" value="Retrovirus_Pol_polyprotein"/>
</dbReference>
<dbReference type="FunCoup" id="K5VPD8">
    <property type="interactions" value="2"/>
</dbReference>
<dbReference type="PANTHER" id="PTHR37984:SF5">
    <property type="entry name" value="PROTEIN NYNRIN-LIKE"/>
    <property type="match status" value="1"/>
</dbReference>
<feature type="non-terminal residue" evidence="11">
    <location>
        <position position="1"/>
    </location>
</feature>
<dbReference type="Pfam" id="PF17921">
    <property type="entry name" value="Integrase_H2C2"/>
    <property type="match status" value="1"/>
</dbReference>
<dbReference type="PROSITE" id="PS50878">
    <property type="entry name" value="RT_POL"/>
    <property type="match status" value="1"/>
</dbReference>
<dbReference type="OrthoDB" id="3205891at2759"/>
<dbReference type="FunFam" id="1.10.340.70:FF:000001">
    <property type="entry name" value="Retrovirus-related Pol polyprotein from transposon gypsy-like Protein"/>
    <property type="match status" value="1"/>
</dbReference>
<dbReference type="Gene3D" id="3.30.70.270">
    <property type="match status" value="2"/>
</dbReference>
<evidence type="ECO:0000259" key="9">
    <source>
        <dbReference type="PROSITE" id="PS50878"/>
    </source>
</evidence>
<dbReference type="GO" id="GO:0003964">
    <property type="term" value="F:RNA-directed DNA polymerase activity"/>
    <property type="evidence" value="ECO:0007669"/>
    <property type="project" value="UniProtKB-KW"/>
</dbReference>
<keyword evidence="7" id="KW-0695">RNA-directed DNA polymerase</keyword>
<evidence type="ECO:0000256" key="1">
    <source>
        <dbReference type="ARBA" id="ARBA00022679"/>
    </source>
</evidence>
<dbReference type="InterPro" id="IPR041373">
    <property type="entry name" value="RT_RNaseH"/>
</dbReference>
<reference evidence="11 12" key="1">
    <citation type="journal article" date="2012" name="BMC Genomics">
        <title>Comparative genomics of the white-rot fungi, Phanerochaete carnosa and P. chrysosporium, to elucidate the genetic basis of the distinct wood types they colonize.</title>
        <authorList>
            <person name="Suzuki H."/>
            <person name="MacDonald J."/>
            <person name="Syed K."/>
            <person name="Salamov A."/>
            <person name="Hori C."/>
            <person name="Aerts A."/>
            <person name="Henrissat B."/>
            <person name="Wiebenga A."/>
            <person name="vanKuyk P.A."/>
            <person name="Barry K."/>
            <person name="Lindquist E."/>
            <person name="LaButti K."/>
            <person name="Lapidus A."/>
            <person name="Lucas S."/>
            <person name="Coutinho P."/>
            <person name="Gong Y."/>
            <person name="Samejima M."/>
            <person name="Mahadevan R."/>
            <person name="Abou-Zaid M."/>
            <person name="de Vries R.P."/>
            <person name="Igarashi K."/>
            <person name="Yadav J.S."/>
            <person name="Grigoriev I.V."/>
            <person name="Master E.R."/>
        </authorList>
    </citation>
    <scope>NUCLEOTIDE SEQUENCE [LARGE SCALE GENOMIC DNA]</scope>
    <source>
        <strain evidence="11 12">HHB-10118-sp</strain>
    </source>
</reference>
<organism evidence="11 12">
    <name type="scientific">Phanerochaete carnosa (strain HHB-10118-sp)</name>
    <name type="common">White-rot fungus</name>
    <name type="synonym">Peniophora carnosa</name>
    <dbReference type="NCBI Taxonomy" id="650164"/>
    <lineage>
        <taxon>Eukaryota</taxon>
        <taxon>Fungi</taxon>
        <taxon>Dikarya</taxon>
        <taxon>Basidiomycota</taxon>
        <taxon>Agaricomycotina</taxon>
        <taxon>Agaricomycetes</taxon>
        <taxon>Polyporales</taxon>
        <taxon>Phanerochaetaceae</taxon>
        <taxon>Phanerochaete</taxon>
    </lineage>
</organism>
<evidence type="ECO:0000256" key="7">
    <source>
        <dbReference type="ARBA" id="ARBA00022918"/>
    </source>
</evidence>
<feature type="non-terminal residue" evidence="11">
    <location>
        <position position="889"/>
    </location>
</feature>
<sequence length="889" mass="103560">DIDADHEEPSDPEARLEEGDRIFILDHETYFATGTTHIRTTATDLAIKESLKHEAKTFENTVPSHYHDYSDVFSKEDFDSLPQRRPWDHAIELTSGTQPISCKVYPISVNEQKELDEFIEENLRTGRIRPSKSPWASPFFFVKKKDGRLRPVQDYRKLNELTIKNRYPLPLIQELVDKLKQARYFTKLDVRWGYNNIRIKEGDEEKAAFLTNRGLFEPLVMFFGLTNSPATFQTMMNDIFRDLISQGHVVVYLDDIMIFTQDLKEHRWITRQVLQILREHKLYLKPEKCEFEKAEIEYLGMIVGKGVVRMDPVMIEGVVNWPRPESKRDIQAFLGFTNFYRRFIRDYGKIAKPLSSLTGNATFESTVEQEVAFTSLKDALCTAPVLAIPNDNDPYQVECDASDFAIGAELAQKQDGKWKPVAYLSKAMTAAERNYEIYDKELLAIMTSLDEWRQYLMGAIHPFEIWTDHKNLEYFRKPQKLNQGQARWVTELAEYQYSLHHKPSKSNGKADGLSRQKRHNAGKEDNSDIILLKPEHFRALIRSTVFSLEGIDQDWVAEIKNTKRTKIPLQNKDKDWNEDSTGLVTWKNRIYVPVNRKLREQIIAHHHDTPLAGHPGQYKTHEMVTRNYWWPRIREDIRKYVAGCEKCQKTKVHTTRPTGLLFPNEIPSRPWEVISVDKIGVLPDSFGYNAILVVVCMYSKQIIAIPSTIELNAEGWAKALRDNVVTHHGLPRKIISDRGTEFKNQFISELYRSLGIEANPSTAYHPQTDGQTERINREIEQYLRLFINYRQADWAEWLPLATFLYNNKVHSSTGYTPFFVNKGYHPYEGIQPVREGLSKNVQQFVDRMDRVREDTSAAISLAQETMKRFYDRKRKNGPEYKEGDKVWLE</sequence>
<dbReference type="GO" id="GO:0016787">
    <property type="term" value="F:hydrolase activity"/>
    <property type="evidence" value="ECO:0007669"/>
    <property type="project" value="UniProtKB-KW"/>
</dbReference>
<dbReference type="GO" id="GO:0004519">
    <property type="term" value="F:endonuclease activity"/>
    <property type="evidence" value="ECO:0007669"/>
    <property type="project" value="UniProtKB-KW"/>
</dbReference>
<dbReference type="InParanoid" id="K5VPD8"/>
<proteinExistence type="predicted"/>
<dbReference type="InterPro" id="IPR000477">
    <property type="entry name" value="RT_dom"/>
</dbReference>
<dbReference type="Gene3D" id="3.30.420.10">
    <property type="entry name" value="Ribonuclease H-like superfamily/Ribonuclease H"/>
    <property type="match status" value="1"/>
</dbReference>
<dbReference type="InterPro" id="IPR043502">
    <property type="entry name" value="DNA/RNA_pol_sf"/>
</dbReference>
<dbReference type="Gene3D" id="3.10.10.10">
    <property type="entry name" value="HIV Type 1 Reverse Transcriptase, subunit A, domain 1"/>
    <property type="match status" value="1"/>
</dbReference>
<dbReference type="KEGG" id="pco:PHACADRAFT_58702"/>
<evidence type="ECO:0000256" key="6">
    <source>
        <dbReference type="ARBA" id="ARBA00022884"/>
    </source>
</evidence>
<dbReference type="PROSITE" id="PS50994">
    <property type="entry name" value="INTEGRASE"/>
    <property type="match status" value="1"/>
</dbReference>
<dbReference type="GeneID" id="18920110"/>
<evidence type="ECO:0000256" key="5">
    <source>
        <dbReference type="ARBA" id="ARBA00022801"/>
    </source>
</evidence>
<dbReference type="InterPro" id="IPR012337">
    <property type="entry name" value="RNaseH-like_sf"/>
</dbReference>
<evidence type="ECO:0000256" key="4">
    <source>
        <dbReference type="ARBA" id="ARBA00022759"/>
    </source>
</evidence>
<accession>K5VPD8</accession>
<evidence type="ECO:0000313" key="11">
    <source>
        <dbReference type="EMBL" id="EKM48439.1"/>
    </source>
</evidence>
<keyword evidence="12" id="KW-1185">Reference proteome</keyword>
<dbReference type="InterPro" id="IPR041588">
    <property type="entry name" value="Integrase_H2C2"/>
</dbReference>
<dbReference type="EMBL" id="JH931050">
    <property type="protein sequence ID" value="EKM48439.1"/>
    <property type="molecule type" value="Genomic_DNA"/>
</dbReference>
<name>K5VPD8_PHACS</name>
<evidence type="ECO:0000313" key="12">
    <source>
        <dbReference type="Proteomes" id="UP000008370"/>
    </source>
</evidence>
<gene>
    <name evidence="11" type="ORF">PHACADRAFT_58702</name>
</gene>
<dbReference type="Proteomes" id="UP000008370">
    <property type="component" value="Unassembled WGS sequence"/>
</dbReference>
<dbReference type="Gene3D" id="1.10.340.70">
    <property type="match status" value="1"/>
</dbReference>
<keyword evidence="5" id="KW-0378">Hydrolase</keyword>
<dbReference type="FunFam" id="3.30.70.270:FF:000020">
    <property type="entry name" value="Transposon Tf2-6 polyprotein-like Protein"/>
    <property type="match status" value="1"/>
</dbReference>
<keyword evidence="3" id="KW-0540">Nuclease</keyword>
<dbReference type="SUPFAM" id="SSF53098">
    <property type="entry name" value="Ribonuclease H-like"/>
    <property type="match status" value="1"/>
</dbReference>
<keyword evidence="1" id="KW-0808">Transferase</keyword>
<dbReference type="InterPro" id="IPR001584">
    <property type="entry name" value="Integrase_cat-core"/>
</dbReference>
<keyword evidence="4" id="KW-0255">Endonuclease</keyword>
<keyword evidence="6" id="KW-0694">RNA-binding</keyword>
<evidence type="ECO:0008006" key="13">
    <source>
        <dbReference type="Google" id="ProtNLM"/>
    </source>
</evidence>
<evidence type="ECO:0000256" key="3">
    <source>
        <dbReference type="ARBA" id="ARBA00022722"/>
    </source>
</evidence>
<dbReference type="AlphaFoldDB" id="K5VPD8"/>
<dbReference type="GO" id="GO:0015074">
    <property type="term" value="P:DNA integration"/>
    <property type="evidence" value="ECO:0007669"/>
    <property type="project" value="InterPro"/>
</dbReference>
<dbReference type="GO" id="GO:0003723">
    <property type="term" value="F:RNA binding"/>
    <property type="evidence" value="ECO:0007669"/>
    <property type="project" value="UniProtKB-KW"/>
</dbReference>
<dbReference type="GO" id="GO:0005634">
    <property type="term" value="C:nucleus"/>
    <property type="evidence" value="ECO:0007669"/>
    <property type="project" value="UniProtKB-ARBA"/>
</dbReference>
<dbReference type="RefSeq" id="XP_007403009.1">
    <property type="nucleotide sequence ID" value="XM_007402947.1"/>
</dbReference>